<proteinExistence type="predicted"/>
<dbReference type="RefSeq" id="WP_189227552.1">
    <property type="nucleotide sequence ID" value="NZ_BMRG01000029.1"/>
</dbReference>
<evidence type="ECO:0000313" key="2">
    <source>
        <dbReference type="Proteomes" id="UP000639606"/>
    </source>
</evidence>
<name>A0A918AW53_9PSEU</name>
<gene>
    <name evidence="1" type="ORF">GCM10010185_69340</name>
</gene>
<sequence>MTALSVARAQSERWWSYYDQGTGGRPKPGTRVLLRDGRAGTVTAYEGSWKAVTFPVRIDRTGQTLMLLLSEVTVLVVGAESDPEANARHAG</sequence>
<accession>A0A918AW53</accession>
<dbReference type="AlphaFoldDB" id="A0A918AW53"/>
<evidence type="ECO:0000313" key="1">
    <source>
        <dbReference type="EMBL" id="GGP85750.1"/>
    </source>
</evidence>
<comment type="caution">
    <text evidence="1">The sequence shown here is derived from an EMBL/GenBank/DDBJ whole genome shotgun (WGS) entry which is preliminary data.</text>
</comment>
<dbReference type="EMBL" id="BMRG01000029">
    <property type="protein sequence ID" value="GGP85750.1"/>
    <property type="molecule type" value="Genomic_DNA"/>
</dbReference>
<dbReference type="Proteomes" id="UP000639606">
    <property type="component" value="Unassembled WGS sequence"/>
</dbReference>
<protein>
    <submittedName>
        <fullName evidence="1">Uncharacterized protein</fullName>
    </submittedName>
</protein>
<reference evidence="1" key="1">
    <citation type="journal article" date="2014" name="Int. J. Syst. Evol. Microbiol.">
        <title>Complete genome sequence of Corynebacterium casei LMG S-19264T (=DSM 44701T), isolated from a smear-ripened cheese.</title>
        <authorList>
            <consortium name="US DOE Joint Genome Institute (JGI-PGF)"/>
            <person name="Walter F."/>
            <person name="Albersmeier A."/>
            <person name="Kalinowski J."/>
            <person name="Ruckert C."/>
        </authorList>
    </citation>
    <scope>NUCLEOTIDE SEQUENCE</scope>
    <source>
        <strain evidence="1">JCM 3313</strain>
    </source>
</reference>
<reference evidence="1" key="2">
    <citation type="submission" date="2020-09" db="EMBL/GenBank/DDBJ databases">
        <authorList>
            <person name="Sun Q."/>
            <person name="Ohkuma M."/>
        </authorList>
    </citation>
    <scope>NUCLEOTIDE SEQUENCE</scope>
    <source>
        <strain evidence="1">JCM 3313</strain>
    </source>
</reference>
<organism evidence="1 2">
    <name type="scientific">Saccharothrix coeruleofusca</name>
    <dbReference type="NCBI Taxonomy" id="33919"/>
    <lineage>
        <taxon>Bacteria</taxon>
        <taxon>Bacillati</taxon>
        <taxon>Actinomycetota</taxon>
        <taxon>Actinomycetes</taxon>
        <taxon>Pseudonocardiales</taxon>
        <taxon>Pseudonocardiaceae</taxon>
        <taxon>Saccharothrix</taxon>
    </lineage>
</organism>
<keyword evidence="2" id="KW-1185">Reference proteome</keyword>